<dbReference type="KEGG" id="dfa:DFA_08059"/>
<accession>F4Q4X1</accession>
<dbReference type="RefSeq" id="XP_004355561.1">
    <property type="nucleotide sequence ID" value="XM_004355508.1"/>
</dbReference>
<dbReference type="InterPro" id="IPR052050">
    <property type="entry name" value="SecEffector_AnkRepeat"/>
</dbReference>
<protein>
    <recommendedName>
        <fullName evidence="4">Ankyrin repeat-containing protein</fullName>
    </recommendedName>
</protein>
<dbReference type="OrthoDB" id="76773at2759"/>
<name>F4Q4X1_CACFS</name>
<dbReference type="EMBL" id="GL883021">
    <property type="protein sequence ID" value="EGG17077.1"/>
    <property type="molecule type" value="Genomic_DNA"/>
</dbReference>
<dbReference type="InterPro" id="IPR036770">
    <property type="entry name" value="Ankyrin_rpt-contain_sf"/>
</dbReference>
<gene>
    <name evidence="2" type="ORF">DFA_08059</name>
</gene>
<evidence type="ECO:0000256" key="1">
    <source>
        <dbReference type="SAM" id="MobiDB-lite"/>
    </source>
</evidence>
<dbReference type="PANTHER" id="PTHR46586:SF3">
    <property type="entry name" value="ANKYRIN REPEAT-CONTAINING PROTEIN"/>
    <property type="match status" value="1"/>
</dbReference>
<feature type="region of interest" description="Disordered" evidence="1">
    <location>
        <begin position="11"/>
        <end position="31"/>
    </location>
</feature>
<feature type="compositionally biased region" description="Low complexity" evidence="1">
    <location>
        <begin position="225"/>
        <end position="237"/>
    </location>
</feature>
<dbReference type="PANTHER" id="PTHR46586">
    <property type="entry name" value="ANKYRIN REPEAT-CONTAINING PROTEIN"/>
    <property type="match status" value="1"/>
</dbReference>
<feature type="compositionally biased region" description="Polar residues" evidence="1">
    <location>
        <begin position="83"/>
        <end position="99"/>
    </location>
</feature>
<evidence type="ECO:0000313" key="3">
    <source>
        <dbReference type="Proteomes" id="UP000007797"/>
    </source>
</evidence>
<dbReference type="Gene3D" id="1.25.40.20">
    <property type="entry name" value="Ankyrin repeat-containing domain"/>
    <property type="match status" value="3"/>
</dbReference>
<sequence length="1037" mass="115325">MKYLKKLFQKNGNGRNGNNQNHVVGGMNHHHHHHLDEEIIDTNRNIIAMEGESEKIDTMEGGGSSTVSDQPTSLSSLSSSSSNTAVGVDQQQSISPTTLSPMAFSPLLSLSPNSSSSFSSSPSSPHSFSKHFFNGVINRRNSMNNNNNNQNNNQINNNIISNNNNNNNNIQSNNNNNNNISSLNNQTTTTFFSIFHNFYLIQYIFNMVTTINNIEGGENYYQNQQRSRSCSSSSSNNGYHPYTSEVDISDNRSRSSSTSSSQFNFTLKKKFSYYTLNDVQWMCINLHFTLLADKIINCKSGVELYGWSEHCFEILFSKCPILGLIERLVKIRKLAKYWTNPTKFTSAIDCAALNPSPLVVRMLHERGASATRAAIDNAAGVGNLETVTYLHNTRSEGCTVAAINRAAAIGHQLICAFLLENRTEGFSNYAIDQAATNGHLLCVQYLINHSATTNTKPSAGILQLVQSNSNRRPSSSSTSSHPRQLLIGSKNQPLSLSTSSLPPPRSSLSSSSTSTNNNNNNSNIKCTSDAIDGCCRNGHQEIVALLLEKQAPVSNMAIDLAASNGYFGIVQLLCEHPSNYPSSQSAIQGASAKGHFEIVKYLCNKRPQTFTTRAFHAASSFGHLEILEYLLQFDKLQFQQYLNQNDQQQPQQQIYKMPNRVWDVSIMNGHLHIVKYLHQLQLKSRGRGMEGDGDEESSSLSVDVGQISLTVIDDAATEPKNYNVIHYLLTNLLSYDSSIMDHSQSQFPDRNAYNCQHQQHPVTFSKTAIINAAENGNLQVLSLLYSFCDRFGIVDPLEFKYNKIVARGYVSILEFLLNNLKQQQSKEKLCKVQQLFPESFLGLACEFGHVGVIKFMYQRGLASPDTTSDEDLVGAVEKASLNGYFVIVEFLMEHYPKQSKLVANSKSIEHASNRGYVGIVQYLHEHHNIPIPIRAFELASSRGHLPVIQYMECIDASTNEGVEFHSANNHCLKLAMQNEQYSVVNHFNSKKDRDVKSIMVNSNSSSFPSPCTSPSLSSSLPTKLYQIIKSPRSNNKK</sequence>
<feature type="compositionally biased region" description="Low complexity" evidence="1">
    <location>
        <begin position="141"/>
        <end position="178"/>
    </location>
</feature>
<dbReference type="OMA" id="NVEWITS"/>
<dbReference type="SUPFAM" id="SSF48403">
    <property type="entry name" value="Ankyrin repeat"/>
    <property type="match status" value="3"/>
</dbReference>
<reference evidence="3" key="1">
    <citation type="journal article" date="2011" name="Genome Res.">
        <title>Phylogeny-wide analysis of social amoeba genomes highlights ancient origins for complex intercellular communication.</title>
        <authorList>
            <person name="Heidel A.J."/>
            <person name="Lawal H.M."/>
            <person name="Felder M."/>
            <person name="Schilde C."/>
            <person name="Helps N.R."/>
            <person name="Tunggal B."/>
            <person name="Rivero F."/>
            <person name="John U."/>
            <person name="Schleicher M."/>
            <person name="Eichinger L."/>
            <person name="Platzer M."/>
            <person name="Noegel A.A."/>
            <person name="Schaap P."/>
            <person name="Gloeckner G."/>
        </authorList>
    </citation>
    <scope>NUCLEOTIDE SEQUENCE [LARGE SCALE GENOMIC DNA]</scope>
    <source>
        <strain evidence="3">SH3</strain>
    </source>
</reference>
<dbReference type="SMART" id="SM00248">
    <property type="entry name" value="ANK"/>
    <property type="match status" value="9"/>
</dbReference>
<evidence type="ECO:0000313" key="2">
    <source>
        <dbReference type="EMBL" id="EGG17077.1"/>
    </source>
</evidence>
<proteinExistence type="predicted"/>
<feature type="region of interest" description="Disordered" evidence="1">
    <location>
        <begin position="56"/>
        <end position="99"/>
    </location>
</feature>
<feature type="compositionally biased region" description="Low complexity" evidence="1">
    <location>
        <begin position="11"/>
        <end position="27"/>
    </location>
</feature>
<feature type="region of interest" description="Disordered" evidence="1">
    <location>
        <begin position="225"/>
        <end position="260"/>
    </location>
</feature>
<dbReference type="AlphaFoldDB" id="F4Q4X1"/>
<feature type="region of interest" description="Disordered" evidence="1">
    <location>
        <begin position="138"/>
        <end position="178"/>
    </location>
</feature>
<dbReference type="Proteomes" id="UP000007797">
    <property type="component" value="Unassembled WGS sequence"/>
</dbReference>
<feature type="region of interest" description="Disordered" evidence="1">
    <location>
        <begin position="493"/>
        <end position="521"/>
    </location>
</feature>
<dbReference type="InterPro" id="IPR002110">
    <property type="entry name" value="Ankyrin_rpt"/>
</dbReference>
<feature type="compositionally biased region" description="Low complexity" evidence="1">
    <location>
        <begin position="73"/>
        <end position="82"/>
    </location>
</feature>
<keyword evidence="3" id="KW-1185">Reference proteome</keyword>
<dbReference type="GeneID" id="14869108"/>
<organism evidence="2 3">
    <name type="scientific">Cavenderia fasciculata</name>
    <name type="common">Slime mold</name>
    <name type="synonym">Dictyostelium fasciculatum</name>
    <dbReference type="NCBI Taxonomy" id="261658"/>
    <lineage>
        <taxon>Eukaryota</taxon>
        <taxon>Amoebozoa</taxon>
        <taxon>Evosea</taxon>
        <taxon>Eumycetozoa</taxon>
        <taxon>Dictyostelia</taxon>
        <taxon>Acytosteliales</taxon>
        <taxon>Cavenderiaceae</taxon>
        <taxon>Cavenderia</taxon>
    </lineage>
</organism>
<dbReference type="Pfam" id="PF12796">
    <property type="entry name" value="Ank_2"/>
    <property type="match status" value="1"/>
</dbReference>
<evidence type="ECO:0008006" key="4">
    <source>
        <dbReference type="Google" id="ProtNLM"/>
    </source>
</evidence>